<dbReference type="Proteomes" id="UP000005442">
    <property type="component" value="Chromosome"/>
</dbReference>
<gene>
    <name evidence="1" type="ordered locus">MycrhN_2799</name>
</gene>
<dbReference type="eggNOG" id="ENOG50319X9">
    <property type="taxonomic scope" value="Bacteria"/>
</dbReference>
<proteinExistence type="predicted"/>
<dbReference type="AlphaFoldDB" id="G8RI35"/>
<evidence type="ECO:0000313" key="1">
    <source>
        <dbReference type="EMBL" id="AEV73372.1"/>
    </source>
</evidence>
<dbReference type="EMBL" id="CP003169">
    <property type="protein sequence ID" value="AEV73372.1"/>
    <property type="molecule type" value="Genomic_DNA"/>
</dbReference>
<accession>G8RI35</accession>
<dbReference type="PATRIC" id="fig|710685.3.peg.2789"/>
<evidence type="ECO:0000313" key="2">
    <source>
        <dbReference type="Proteomes" id="UP000005442"/>
    </source>
</evidence>
<keyword evidence="2" id="KW-1185">Reference proteome</keyword>
<dbReference type="HOGENOM" id="CLU_2753574_0_0_11"/>
<protein>
    <submittedName>
        <fullName evidence="1">Uncharacterized protein</fullName>
    </submittedName>
</protein>
<dbReference type="KEGG" id="mrh:MycrhN_2799"/>
<sequence>MGDMGKLQAIDRQLELLSAVSASIRRLGGHPDTSLIDELLDERWECQWQLRDVPATVTAGHGPAAFRDAG</sequence>
<name>G8RI35_MYCRN</name>
<organism evidence="1 2">
    <name type="scientific">Mycolicibacterium rhodesiae (strain NBB3)</name>
    <name type="common">Mycobacterium rhodesiae</name>
    <dbReference type="NCBI Taxonomy" id="710685"/>
    <lineage>
        <taxon>Bacteria</taxon>
        <taxon>Bacillati</taxon>
        <taxon>Actinomycetota</taxon>
        <taxon>Actinomycetes</taxon>
        <taxon>Mycobacteriales</taxon>
        <taxon>Mycobacteriaceae</taxon>
        <taxon>Mycolicibacterium</taxon>
    </lineage>
</organism>
<reference evidence="1 2" key="1">
    <citation type="submission" date="2011-12" db="EMBL/GenBank/DDBJ databases">
        <title>Complete sequence of Mycobacterium rhodesiae NBB3.</title>
        <authorList>
            <consortium name="US DOE Joint Genome Institute"/>
            <person name="Lucas S."/>
            <person name="Han J."/>
            <person name="Lapidus A."/>
            <person name="Cheng J.-F."/>
            <person name="Goodwin L."/>
            <person name="Pitluck S."/>
            <person name="Peters L."/>
            <person name="Mikhailova N."/>
            <person name="Gu W."/>
            <person name="Detter J.C."/>
            <person name="Han C."/>
            <person name="Tapia R."/>
            <person name="Land M."/>
            <person name="Hauser L."/>
            <person name="Kyrpides N."/>
            <person name="Ivanova N."/>
            <person name="Pagani I."/>
            <person name="Mattes T."/>
            <person name="Holmes A."/>
            <person name="Rutledge P."/>
            <person name="Paulsen I."/>
            <person name="Coleman N."/>
            <person name="Woyke T."/>
        </authorList>
    </citation>
    <scope>NUCLEOTIDE SEQUENCE [LARGE SCALE GENOMIC DNA]</scope>
    <source>
        <strain evidence="1 2">NBB3</strain>
    </source>
</reference>